<protein>
    <submittedName>
        <fullName evidence="13">Uncharacterized protein</fullName>
    </submittedName>
</protein>
<feature type="active site" evidence="8">
    <location>
        <position position="690"/>
    </location>
</feature>
<feature type="binding site" evidence="10">
    <location>
        <position position="466"/>
    </location>
    <ligand>
        <name>Mn(2+)</name>
        <dbReference type="ChEBI" id="CHEBI:29035"/>
    </ligand>
</feature>
<keyword evidence="2" id="KW-0328">Glycosyltransferase</keyword>
<evidence type="ECO:0000256" key="9">
    <source>
        <dbReference type="PIRSR" id="PIRSR605150-2"/>
    </source>
</evidence>
<dbReference type="AlphaFoldDB" id="A0AAD5Z7Q5"/>
<dbReference type="GO" id="GO:0030244">
    <property type="term" value="P:cellulose biosynthetic process"/>
    <property type="evidence" value="ECO:0007669"/>
    <property type="project" value="InterPro"/>
</dbReference>
<proteinExistence type="predicted"/>
<keyword evidence="4 12" id="KW-0812">Transmembrane</keyword>
<dbReference type="Gene3D" id="3.90.550.10">
    <property type="entry name" value="Spore Coat Polysaccharide Biosynthesis Protein SpsA, Chain A"/>
    <property type="match status" value="1"/>
</dbReference>
<feature type="compositionally biased region" description="Polar residues" evidence="11">
    <location>
        <begin position="32"/>
        <end position="47"/>
    </location>
</feature>
<reference evidence="13 14" key="1">
    <citation type="journal article" date="2022" name="Cell">
        <title>Repeat-based holocentromeres influence genome architecture and karyotype evolution.</title>
        <authorList>
            <person name="Hofstatter P.G."/>
            <person name="Thangavel G."/>
            <person name="Lux T."/>
            <person name="Neumann P."/>
            <person name="Vondrak T."/>
            <person name="Novak P."/>
            <person name="Zhang M."/>
            <person name="Costa L."/>
            <person name="Castellani M."/>
            <person name="Scott A."/>
            <person name="Toegelov H."/>
            <person name="Fuchs J."/>
            <person name="Mata-Sucre Y."/>
            <person name="Dias Y."/>
            <person name="Vanzela A.L.L."/>
            <person name="Huettel B."/>
            <person name="Almeida C.C.S."/>
            <person name="Simkova H."/>
            <person name="Souza G."/>
            <person name="Pedrosa-Harand A."/>
            <person name="Macas J."/>
            <person name="Mayer K.F.X."/>
            <person name="Houben A."/>
            <person name="Marques A."/>
        </authorList>
    </citation>
    <scope>NUCLEOTIDE SEQUENCE [LARGE SCALE GENOMIC DNA]</scope>
    <source>
        <strain evidence="13">RhyTen1mFocal</strain>
    </source>
</reference>
<feature type="transmembrane region" description="Helical" evidence="12">
    <location>
        <begin position="795"/>
        <end position="813"/>
    </location>
</feature>
<feature type="region of interest" description="Disordered" evidence="11">
    <location>
        <begin position="1"/>
        <end position="47"/>
    </location>
</feature>
<organism evidence="13 14">
    <name type="scientific">Rhynchospora tenuis</name>
    <dbReference type="NCBI Taxonomy" id="198213"/>
    <lineage>
        <taxon>Eukaryota</taxon>
        <taxon>Viridiplantae</taxon>
        <taxon>Streptophyta</taxon>
        <taxon>Embryophyta</taxon>
        <taxon>Tracheophyta</taxon>
        <taxon>Spermatophyta</taxon>
        <taxon>Magnoliopsida</taxon>
        <taxon>Liliopsida</taxon>
        <taxon>Poales</taxon>
        <taxon>Cyperaceae</taxon>
        <taxon>Cyperoideae</taxon>
        <taxon>Rhynchosporeae</taxon>
        <taxon>Rhynchospora</taxon>
    </lineage>
</organism>
<dbReference type="GO" id="GO:0012505">
    <property type="term" value="C:endomembrane system"/>
    <property type="evidence" value="ECO:0007669"/>
    <property type="project" value="UniProtKB-SubCell"/>
</dbReference>
<feature type="binding site" evidence="9">
    <location>
        <position position="465"/>
    </location>
    <ligand>
        <name>UDP-alpha-D-glucose</name>
        <dbReference type="ChEBI" id="CHEBI:58885"/>
    </ligand>
</feature>
<feature type="binding site" evidence="9">
    <location>
        <position position="269"/>
    </location>
    <ligand>
        <name>UDP-alpha-D-glucose</name>
        <dbReference type="ChEBI" id="CHEBI:58885"/>
    </ligand>
</feature>
<feature type="binding site" evidence="9">
    <location>
        <position position="240"/>
    </location>
    <ligand>
        <name>UDP-alpha-D-glucose</name>
        <dbReference type="ChEBI" id="CHEBI:58885"/>
    </ligand>
</feature>
<gene>
    <name evidence="13" type="ORF">LUZ61_017587</name>
</gene>
<feature type="transmembrane region" description="Helical" evidence="12">
    <location>
        <begin position="950"/>
        <end position="968"/>
    </location>
</feature>
<evidence type="ECO:0000256" key="1">
    <source>
        <dbReference type="ARBA" id="ARBA00004127"/>
    </source>
</evidence>
<evidence type="ECO:0000256" key="7">
    <source>
        <dbReference type="ARBA" id="ARBA00023316"/>
    </source>
</evidence>
<evidence type="ECO:0000256" key="12">
    <source>
        <dbReference type="SAM" id="Phobius"/>
    </source>
</evidence>
<sequence>MQPLSLAPVQSPEEQHETGVPPRPASCPLQWPQPSLTNGHDKNSNGGATWSIMNWVMTGGKSYRGMMGNAGSSVNLLGLMKESVRSTMGDHDAGDYNAGDYHAGAGANDVYGSGDVDEEDGPERVDGKAWRPLSRKVKIPDNILNPYRLLVFGRIAVLVLFLMWRISHVNTDAVWLWAASVSCEIWFVFTWILEQLPNLWPIDRVTYIGVLKERFEENLKGRSELPGIDVFISTVDPEQEPLLVTANTVLSVLAADYPAEKLACYLSDDSATLVTFEAMAETAHFAKLWVPFCRKHSIEPRSPERYFGLTRDPFKDKVRPDFIRDRRLLKREYDKFKVRLNALPELIRRRSNALNARDEVEAMRQFHLADHNIQLQLLSKKLSRVTWMSDATHWAGTWLHPSQDHTKWDHAGIVEVLASPRGCHPQCGSQEGRNGMSIDFKGVDLQVPMLVYVSCEKRQGYDDNKKAGAMNALLRASAVMSNGPFVLHLDFDQYVYNSQALREAMCFMMDHHGENVAFIQFPLRTEGVNICDRYSNRNRVFFNVNMRGLDGVQGPVYVGTNCMFRRIALYGFEPPKFNKLHQHHTVKVNRPDDEKPLLVHSNLPGKSKWLKRFGNSHLFLDSIEVAENQAKPLSYQPAGSGHKLDRSVVQGEALTQKMVREAIGVVSCGYEEKTKWGRGVGWVYGALTEDIVTGYKMHNRGWSSIYCIPKRDAFRRTAPINLTITLHKALWWATGSVEIFLGRNNAIFAGPRLNFLQRIAYLNIGLYPFTSIFLVVYSCIPAISIFTDQFIVKSLNATFLAYLLGISVSLSILGAMEMKWSGVTLDDWWRNQQFWMIGGTSAHIIAILGGIVKLITGIDISFAPASKSSQDNEEELADLYVVKWTSLMVLPITIMMTNVVAITVGITREIFREKHSWGKLIGGVCFSIWVLVHLFPFAKDLVARRGKTPTIVFIWSGLIAITIALLTVSINPSSAAARVDFSGSFNFP</sequence>
<dbReference type="GO" id="GO:0071555">
    <property type="term" value="P:cell wall organization"/>
    <property type="evidence" value="ECO:0007669"/>
    <property type="project" value="UniProtKB-KW"/>
</dbReference>
<evidence type="ECO:0000256" key="10">
    <source>
        <dbReference type="PIRSR" id="PIRSR605150-3"/>
    </source>
</evidence>
<feature type="transmembrane region" description="Helical" evidence="12">
    <location>
        <begin position="834"/>
        <end position="855"/>
    </location>
</feature>
<name>A0AAD5Z7Q5_9POAL</name>
<keyword evidence="7" id="KW-0961">Cell wall biogenesis/degradation</keyword>
<keyword evidence="3" id="KW-0808">Transferase</keyword>
<comment type="caution">
    <text evidence="13">The sequence shown here is derived from an EMBL/GenBank/DDBJ whole genome shotgun (WGS) entry which is preliminary data.</text>
</comment>
<dbReference type="GO" id="GO:0016760">
    <property type="term" value="F:cellulose synthase (UDP-forming) activity"/>
    <property type="evidence" value="ECO:0007669"/>
    <property type="project" value="InterPro"/>
</dbReference>
<accession>A0AAD5Z7Q5</accession>
<keyword evidence="14" id="KW-1185">Reference proteome</keyword>
<keyword evidence="6 12" id="KW-0472">Membrane</keyword>
<feature type="transmembrane region" description="Helical" evidence="12">
    <location>
        <begin position="760"/>
        <end position="783"/>
    </location>
</feature>
<dbReference type="InterPro" id="IPR005150">
    <property type="entry name" value="Cellulose_synth"/>
</dbReference>
<dbReference type="GO" id="GO:0071669">
    <property type="term" value="P:plant-type cell wall organization or biogenesis"/>
    <property type="evidence" value="ECO:0007669"/>
    <property type="project" value="UniProtKB-ARBA"/>
</dbReference>
<dbReference type="Proteomes" id="UP001210211">
    <property type="component" value="Unassembled WGS sequence"/>
</dbReference>
<feature type="transmembrane region" description="Helical" evidence="12">
    <location>
        <begin position="917"/>
        <end position="938"/>
    </location>
</feature>
<evidence type="ECO:0000313" key="13">
    <source>
        <dbReference type="EMBL" id="KAJ3688423.1"/>
    </source>
</evidence>
<feature type="active site" evidence="8">
    <location>
        <position position="269"/>
    </location>
</feature>
<dbReference type="InterPro" id="IPR029044">
    <property type="entry name" value="Nucleotide-diphossugar_trans"/>
</dbReference>
<dbReference type="PANTHER" id="PTHR13301">
    <property type="entry name" value="X-BOX TRANSCRIPTION FACTOR-RELATED"/>
    <property type="match status" value="1"/>
</dbReference>
<evidence type="ECO:0000256" key="8">
    <source>
        <dbReference type="PIRSR" id="PIRSR605150-1"/>
    </source>
</evidence>
<evidence type="ECO:0000256" key="11">
    <source>
        <dbReference type="SAM" id="MobiDB-lite"/>
    </source>
</evidence>
<comment type="subcellular location">
    <subcellularLocation>
        <location evidence="1">Endomembrane system</location>
        <topology evidence="1">Multi-pass membrane protein</topology>
    </subcellularLocation>
</comment>
<keyword evidence="5 12" id="KW-1133">Transmembrane helix</keyword>
<feature type="binding site" evidence="9">
    <location>
        <position position="233"/>
    </location>
    <ligand>
        <name>UDP-alpha-D-glucose</name>
        <dbReference type="ChEBI" id="CHEBI:58885"/>
    </ligand>
</feature>
<feature type="transmembrane region" description="Helical" evidence="12">
    <location>
        <begin position="884"/>
        <end position="905"/>
    </location>
</feature>
<evidence type="ECO:0000313" key="14">
    <source>
        <dbReference type="Proteomes" id="UP001210211"/>
    </source>
</evidence>
<evidence type="ECO:0000256" key="3">
    <source>
        <dbReference type="ARBA" id="ARBA00022679"/>
    </source>
</evidence>
<feature type="binding site" evidence="10">
    <location>
        <position position="490"/>
    </location>
    <ligand>
        <name>Mn(2+)</name>
        <dbReference type="ChEBI" id="CHEBI:29035"/>
    </ligand>
</feature>
<evidence type="ECO:0000256" key="2">
    <source>
        <dbReference type="ARBA" id="ARBA00022676"/>
    </source>
</evidence>
<evidence type="ECO:0000256" key="4">
    <source>
        <dbReference type="ARBA" id="ARBA00022692"/>
    </source>
</evidence>
<evidence type="ECO:0000256" key="5">
    <source>
        <dbReference type="ARBA" id="ARBA00022989"/>
    </source>
</evidence>
<evidence type="ECO:0000256" key="6">
    <source>
        <dbReference type="ARBA" id="ARBA00023136"/>
    </source>
</evidence>
<dbReference type="GO" id="GO:0016020">
    <property type="term" value="C:membrane"/>
    <property type="evidence" value="ECO:0007669"/>
    <property type="project" value="InterPro"/>
</dbReference>
<dbReference type="Pfam" id="PF03552">
    <property type="entry name" value="Cellulose_synt"/>
    <property type="match status" value="2"/>
</dbReference>
<dbReference type="SUPFAM" id="SSF53448">
    <property type="entry name" value="Nucleotide-diphospho-sugar transferases"/>
    <property type="match status" value="1"/>
</dbReference>
<dbReference type="EMBL" id="JAMRDG010000002">
    <property type="protein sequence ID" value="KAJ3688423.1"/>
    <property type="molecule type" value="Genomic_DNA"/>
</dbReference>